<dbReference type="Pfam" id="PF00010">
    <property type="entry name" value="HLH"/>
    <property type="match status" value="1"/>
</dbReference>
<dbReference type="PROSITE" id="PS50888">
    <property type="entry name" value="BHLH"/>
    <property type="match status" value="1"/>
</dbReference>
<sequence length="165" mass="18350">MSEANGKDQSQAGGPPVSLELGVNSQVLYHHPYSDLSREYSLGGILPGTSLTQTQITMGPISGTKRRGHANDKKKVKHKKIEQKRRASIKQKFDVLRSVVPNCNNDTQALVLEKSVDYIEYLKQQYSDLLSQALDLETEYKALGGTKEYLKHCDIPDVDDQGEST</sequence>
<dbReference type="EMBL" id="HBKP01021244">
    <property type="protein sequence ID" value="CAE2234754.1"/>
    <property type="molecule type" value="Transcribed_RNA"/>
</dbReference>
<dbReference type="GO" id="GO:0090575">
    <property type="term" value="C:RNA polymerase II transcription regulator complex"/>
    <property type="evidence" value="ECO:0007669"/>
    <property type="project" value="TreeGrafter"/>
</dbReference>
<dbReference type="PANTHER" id="PTHR10328">
    <property type="entry name" value="PROTEIN MAX MYC-ASSOCIATED FACTOR X"/>
    <property type="match status" value="1"/>
</dbReference>
<dbReference type="GO" id="GO:0046983">
    <property type="term" value="F:protein dimerization activity"/>
    <property type="evidence" value="ECO:0007669"/>
    <property type="project" value="InterPro"/>
</dbReference>
<protein>
    <recommendedName>
        <fullName evidence="4">BHLH domain-containing protein</fullName>
    </recommendedName>
</protein>
<dbReference type="GO" id="GO:0003677">
    <property type="term" value="F:DNA binding"/>
    <property type="evidence" value="ECO:0007669"/>
    <property type="project" value="UniProtKB-KW"/>
</dbReference>
<dbReference type="InterPro" id="IPR011598">
    <property type="entry name" value="bHLH_dom"/>
</dbReference>
<reference evidence="5" key="1">
    <citation type="submission" date="2021-01" db="EMBL/GenBank/DDBJ databases">
        <authorList>
            <person name="Corre E."/>
            <person name="Pelletier E."/>
            <person name="Niang G."/>
            <person name="Scheremetjew M."/>
            <person name="Finn R."/>
            <person name="Kale V."/>
            <person name="Holt S."/>
            <person name="Cochrane G."/>
            <person name="Meng A."/>
            <person name="Brown T."/>
            <person name="Cohen L."/>
        </authorList>
    </citation>
    <scope>NUCLEOTIDE SEQUENCE</scope>
    <source>
        <strain evidence="5">DIVA3 518/3/11/1/6</strain>
    </source>
</reference>
<feature type="domain" description="BHLH" evidence="4">
    <location>
        <begin position="73"/>
        <end position="122"/>
    </location>
</feature>
<proteinExistence type="predicted"/>
<dbReference type="PANTHER" id="PTHR10328:SF11">
    <property type="entry name" value="MAX-LIKE PROTEIN X"/>
    <property type="match status" value="1"/>
</dbReference>
<feature type="compositionally biased region" description="Basic residues" evidence="3">
    <location>
        <begin position="64"/>
        <end position="86"/>
    </location>
</feature>
<name>A0A7S4INF4_9EUKA</name>
<evidence type="ECO:0000313" key="5">
    <source>
        <dbReference type="EMBL" id="CAE2234754.1"/>
    </source>
</evidence>
<dbReference type="SMART" id="SM00353">
    <property type="entry name" value="HLH"/>
    <property type="match status" value="1"/>
</dbReference>
<dbReference type="InterPro" id="IPR036638">
    <property type="entry name" value="HLH_DNA-bd_sf"/>
</dbReference>
<accession>A0A7S4INF4</accession>
<evidence type="ECO:0000256" key="1">
    <source>
        <dbReference type="ARBA" id="ARBA00023125"/>
    </source>
</evidence>
<evidence type="ECO:0000256" key="2">
    <source>
        <dbReference type="ARBA" id="ARBA00023242"/>
    </source>
</evidence>
<evidence type="ECO:0000259" key="4">
    <source>
        <dbReference type="PROSITE" id="PS50888"/>
    </source>
</evidence>
<gene>
    <name evidence="5" type="ORF">VSP0166_LOCUS14919</name>
</gene>
<dbReference type="Gene3D" id="4.10.280.10">
    <property type="entry name" value="Helix-loop-helix DNA-binding domain"/>
    <property type="match status" value="1"/>
</dbReference>
<evidence type="ECO:0000256" key="3">
    <source>
        <dbReference type="SAM" id="MobiDB-lite"/>
    </source>
</evidence>
<feature type="region of interest" description="Disordered" evidence="3">
    <location>
        <begin position="59"/>
        <end position="86"/>
    </location>
</feature>
<dbReference type="AlphaFoldDB" id="A0A7S4INF4"/>
<dbReference type="GO" id="GO:0003700">
    <property type="term" value="F:DNA-binding transcription factor activity"/>
    <property type="evidence" value="ECO:0007669"/>
    <property type="project" value="TreeGrafter"/>
</dbReference>
<dbReference type="GO" id="GO:0045944">
    <property type="term" value="P:positive regulation of transcription by RNA polymerase II"/>
    <property type="evidence" value="ECO:0007669"/>
    <property type="project" value="TreeGrafter"/>
</dbReference>
<organism evidence="5">
    <name type="scientific">Vannella robusta</name>
    <dbReference type="NCBI Taxonomy" id="1487602"/>
    <lineage>
        <taxon>Eukaryota</taxon>
        <taxon>Amoebozoa</taxon>
        <taxon>Discosea</taxon>
        <taxon>Flabellinia</taxon>
        <taxon>Vannellidae</taxon>
        <taxon>Vannella</taxon>
    </lineage>
</organism>
<dbReference type="SUPFAM" id="SSF47459">
    <property type="entry name" value="HLH, helix-loop-helix DNA-binding domain"/>
    <property type="match status" value="1"/>
</dbReference>
<keyword evidence="1" id="KW-0238">DNA-binding</keyword>
<keyword evidence="2" id="KW-0539">Nucleus</keyword>